<dbReference type="InterPro" id="IPR025295">
    <property type="entry name" value="eCIS_core_dom"/>
</dbReference>
<reference evidence="3" key="1">
    <citation type="journal article" date="2019" name="Int. J. Syst. Evol. Microbiol.">
        <title>The Global Catalogue of Microorganisms (GCM) 10K type strain sequencing project: providing services to taxonomists for standard genome sequencing and annotation.</title>
        <authorList>
            <consortium name="The Broad Institute Genomics Platform"/>
            <consortium name="The Broad Institute Genome Sequencing Center for Infectious Disease"/>
            <person name="Wu L."/>
            <person name="Ma J."/>
        </authorList>
    </citation>
    <scope>NUCLEOTIDE SEQUENCE [LARGE SCALE GENOMIC DNA]</scope>
    <source>
        <strain evidence="3">JCM 30742</strain>
    </source>
</reference>
<dbReference type="Proteomes" id="UP001500752">
    <property type="component" value="Unassembled WGS sequence"/>
</dbReference>
<organism evidence="2 3">
    <name type="scientific">Arthrobacter ginkgonis</name>
    <dbReference type="NCBI Taxonomy" id="1630594"/>
    <lineage>
        <taxon>Bacteria</taxon>
        <taxon>Bacillati</taxon>
        <taxon>Actinomycetota</taxon>
        <taxon>Actinomycetes</taxon>
        <taxon>Micrococcales</taxon>
        <taxon>Micrococcaceae</taxon>
        <taxon>Arthrobacter</taxon>
    </lineage>
</organism>
<feature type="domain" description="eCIS core" evidence="1">
    <location>
        <begin position="66"/>
        <end position="101"/>
    </location>
</feature>
<evidence type="ECO:0000313" key="2">
    <source>
        <dbReference type="EMBL" id="GAA3695093.1"/>
    </source>
</evidence>
<proteinExistence type="predicted"/>
<evidence type="ECO:0000259" key="1">
    <source>
        <dbReference type="Pfam" id="PF13699"/>
    </source>
</evidence>
<keyword evidence="3" id="KW-1185">Reference proteome</keyword>
<name>A0ABP7CV26_9MICC</name>
<evidence type="ECO:0000313" key="3">
    <source>
        <dbReference type="Proteomes" id="UP001500752"/>
    </source>
</evidence>
<dbReference type="EMBL" id="BAABEO010000023">
    <property type="protein sequence ID" value="GAA3695093.1"/>
    <property type="molecule type" value="Genomic_DNA"/>
</dbReference>
<protein>
    <recommendedName>
        <fullName evidence="1">eCIS core domain-containing protein</fullName>
    </recommendedName>
</protein>
<gene>
    <name evidence="2" type="ORF">GCM10023081_35430</name>
</gene>
<comment type="caution">
    <text evidence="2">The sequence shown here is derived from an EMBL/GenBank/DDBJ whole genome shotgun (WGS) entry which is preliminary data.</text>
</comment>
<sequence>MRMIGPPAGRLGSGLGVGERMRAAANWANLSTPAGLALARAAGCRVRRGAGGLRYALGYRPPLPAAGAFTVGNVVFFRPAFADPDAHPALVAHEGRHCTQYALCLGLPFLPLYFAAAAWSWLRTGDPASRNVFERAAGLRAGGYAERPPRPLAAALRRRRRSLR</sequence>
<dbReference type="Pfam" id="PF13699">
    <property type="entry name" value="eCIS_core"/>
    <property type="match status" value="1"/>
</dbReference>
<accession>A0ABP7CV26</accession>